<keyword evidence="3" id="KW-1185">Reference proteome</keyword>
<reference evidence="2" key="1">
    <citation type="submission" date="2020-11" db="EMBL/GenBank/DDBJ databases">
        <authorList>
            <consortium name="DOE Joint Genome Institute"/>
            <person name="Ahrendt S."/>
            <person name="Riley R."/>
            <person name="Andreopoulos W."/>
            <person name="Labutti K."/>
            <person name="Pangilinan J."/>
            <person name="Ruiz-Duenas F.J."/>
            <person name="Barrasa J.M."/>
            <person name="Sanchez-Garcia M."/>
            <person name="Camarero S."/>
            <person name="Miyauchi S."/>
            <person name="Serrano A."/>
            <person name="Linde D."/>
            <person name="Babiker R."/>
            <person name="Drula E."/>
            <person name="Ayuso-Fernandez I."/>
            <person name="Pacheco R."/>
            <person name="Padilla G."/>
            <person name="Ferreira P."/>
            <person name="Barriuso J."/>
            <person name="Kellner H."/>
            <person name="Castanera R."/>
            <person name="Alfaro M."/>
            <person name="Ramirez L."/>
            <person name="Pisabarro A.G."/>
            <person name="Kuo A."/>
            <person name="Tritt A."/>
            <person name="Lipzen A."/>
            <person name="He G."/>
            <person name="Yan M."/>
            <person name="Ng V."/>
            <person name="Cullen D."/>
            <person name="Martin F."/>
            <person name="Rosso M.-N."/>
            <person name="Henrissat B."/>
            <person name="Hibbett D."/>
            <person name="Martinez A.T."/>
            <person name="Grigoriev I.V."/>
        </authorList>
    </citation>
    <scope>NUCLEOTIDE SEQUENCE</scope>
    <source>
        <strain evidence="2">MF-IS2</strain>
    </source>
</reference>
<feature type="region of interest" description="Disordered" evidence="1">
    <location>
        <begin position="1"/>
        <end position="72"/>
    </location>
</feature>
<dbReference type="Proteomes" id="UP000807342">
    <property type="component" value="Unassembled WGS sequence"/>
</dbReference>
<evidence type="ECO:0000313" key="3">
    <source>
        <dbReference type="Proteomes" id="UP000807342"/>
    </source>
</evidence>
<dbReference type="OrthoDB" id="3361009at2759"/>
<feature type="compositionally biased region" description="Polar residues" evidence="1">
    <location>
        <begin position="42"/>
        <end position="57"/>
    </location>
</feature>
<feature type="compositionally biased region" description="Polar residues" evidence="1">
    <location>
        <begin position="1"/>
        <end position="11"/>
    </location>
</feature>
<evidence type="ECO:0000313" key="2">
    <source>
        <dbReference type="EMBL" id="KAF9452910.1"/>
    </source>
</evidence>
<comment type="caution">
    <text evidence="2">The sequence shown here is derived from an EMBL/GenBank/DDBJ whole genome shotgun (WGS) entry which is preliminary data.</text>
</comment>
<protein>
    <submittedName>
        <fullName evidence="2">Uncharacterized protein</fullName>
    </submittedName>
</protein>
<dbReference type="AlphaFoldDB" id="A0A9P5XLG0"/>
<organism evidence="2 3">
    <name type="scientific">Macrolepiota fuliginosa MF-IS2</name>
    <dbReference type="NCBI Taxonomy" id="1400762"/>
    <lineage>
        <taxon>Eukaryota</taxon>
        <taxon>Fungi</taxon>
        <taxon>Dikarya</taxon>
        <taxon>Basidiomycota</taxon>
        <taxon>Agaricomycotina</taxon>
        <taxon>Agaricomycetes</taxon>
        <taxon>Agaricomycetidae</taxon>
        <taxon>Agaricales</taxon>
        <taxon>Agaricineae</taxon>
        <taxon>Agaricaceae</taxon>
        <taxon>Macrolepiota</taxon>
    </lineage>
</organism>
<evidence type="ECO:0000256" key="1">
    <source>
        <dbReference type="SAM" id="MobiDB-lite"/>
    </source>
</evidence>
<accession>A0A9P5XLG0</accession>
<dbReference type="EMBL" id="MU151066">
    <property type="protein sequence ID" value="KAF9452910.1"/>
    <property type="molecule type" value="Genomic_DNA"/>
</dbReference>
<sequence length="116" mass="12253">MGQGPDTNPSKGTVPPPSSFARPTVVDDAPQQALTQPGGGTTINTDVEATQPSQQVSHPGPGLGEESPGKEIPFKEQVIGVAQKTRGTLLRKPKLKEHGEKILVGEATHEQDKKKK</sequence>
<proteinExistence type="predicted"/>
<gene>
    <name evidence="2" type="ORF">P691DRAFT_802768</name>
</gene>
<name>A0A9P5XLG0_9AGAR</name>